<comment type="function">
    <text evidence="1">Catalyzes the phosphatidyl group transfer from one phosphatidylglycerol molecule to another to form cardiolipin (CL) (diphosphatidylglycerol) and glycerol.</text>
</comment>
<dbReference type="InterPro" id="IPR001736">
    <property type="entry name" value="PLipase_D/transphosphatidylase"/>
</dbReference>
<dbReference type="AlphaFoldDB" id="A0A6A7RRT4"/>
<dbReference type="EC" id="2.7.8.-" evidence="1"/>
<keyword evidence="1" id="KW-0472">Membrane</keyword>
<accession>A0A6A7RRT4</accession>
<dbReference type="InterPro" id="IPR030872">
    <property type="entry name" value="Cardiolipin_synth_ClsB"/>
</dbReference>
<evidence type="ECO:0000256" key="1">
    <source>
        <dbReference type="HAMAP-Rule" id="MF_01917"/>
    </source>
</evidence>
<gene>
    <name evidence="1" type="primary">clsB</name>
    <name evidence="3" type="ORF">CRU78_06860</name>
</gene>
<dbReference type="NCBIfam" id="NF008427">
    <property type="entry name" value="PRK11263.1"/>
    <property type="match status" value="1"/>
</dbReference>
<organism evidence="3 4">
    <name type="scientific">Candidatus Accumulibacter phosphatis</name>
    <dbReference type="NCBI Taxonomy" id="327160"/>
    <lineage>
        <taxon>Bacteria</taxon>
        <taxon>Pseudomonadati</taxon>
        <taxon>Pseudomonadota</taxon>
        <taxon>Betaproteobacteria</taxon>
        <taxon>Candidatus Accumulibacter</taxon>
    </lineage>
</organism>
<keyword evidence="1" id="KW-0594">Phospholipid biosynthesis</keyword>
<comment type="catalytic activity">
    <reaction evidence="1">
        <text>2 a 1,2-diacyl-sn-glycero-3-phospho-(1'-sn-glycerol) = a cardiolipin + glycerol</text>
        <dbReference type="Rhea" id="RHEA:31451"/>
        <dbReference type="ChEBI" id="CHEBI:17754"/>
        <dbReference type="ChEBI" id="CHEBI:62237"/>
        <dbReference type="ChEBI" id="CHEBI:64716"/>
    </reaction>
</comment>
<dbReference type="HAMAP" id="MF_01917">
    <property type="entry name" value="Cardiolipin_synth_ClsB"/>
    <property type="match status" value="1"/>
</dbReference>
<dbReference type="Pfam" id="PF13091">
    <property type="entry name" value="PLDc_2"/>
    <property type="match status" value="2"/>
</dbReference>
<sequence>MPADFLPGNCLTLLNSGAEYFPELIRAIDGAQHDVHLESYIFEDDATGQAVAAALASAARRGVTVRVLVDGFGAREFAESLQPALLAAGVQAMVYRPDIARFRLRRHRLRRLHRKLAVIDGEIAFVGGINVIDDLNTPYQIPPRYDYAVRVEGPLLAPIQQAQQRLWEIVLWAKLNRRYRLTRRAQTDPGARGEQTAAFVVRDNILHRRDIEEAYLEAIAAAQQDILLANAYFLPGRRFRRALRDAVKRGVRVVILLQGRIEYRLLHYATQALYGRLLGVGIRIFEYRRSFLHAKVAVIDGHWATVGSSNIDPFSLLLAREANIVVKDPLFANSLRESLEQAMRNGARELPIDSWKRLPWHSRLLRWASYNLVRTLVGIVGYGGKR</sequence>
<keyword evidence="1" id="KW-0443">Lipid metabolism</keyword>
<name>A0A6A7RRT4_9PROT</name>
<feature type="active site" evidence="1">
    <location>
        <position position="295"/>
    </location>
</feature>
<protein>
    <recommendedName>
        <fullName evidence="1">Cardiolipin synthase B</fullName>
        <shortName evidence="1">CL synthase</shortName>
        <ecNumber evidence="1">2.7.8.-</ecNumber>
    </recommendedName>
</protein>
<keyword evidence="1" id="KW-1003">Cell membrane</keyword>
<feature type="active site" evidence="1">
    <location>
        <position position="120"/>
    </location>
</feature>
<dbReference type="EMBL" id="PDHS01000148">
    <property type="protein sequence ID" value="MQM30264.1"/>
    <property type="molecule type" value="Genomic_DNA"/>
</dbReference>
<dbReference type="GO" id="GO:0032049">
    <property type="term" value="P:cardiolipin biosynthetic process"/>
    <property type="evidence" value="ECO:0007669"/>
    <property type="project" value="InterPro"/>
</dbReference>
<dbReference type="PANTHER" id="PTHR21248:SF22">
    <property type="entry name" value="PHOSPHOLIPASE D"/>
    <property type="match status" value="1"/>
</dbReference>
<comment type="subcellular location">
    <subcellularLocation>
        <location evidence="1">Cell membrane</location>
        <topology evidence="1">Peripheral membrane protein</topology>
    </subcellularLocation>
</comment>
<evidence type="ECO:0000259" key="2">
    <source>
        <dbReference type="PROSITE" id="PS50035"/>
    </source>
</evidence>
<comment type="similarity">
    <text evidence="1">Belongs to the phospholipase D family. Cardiolipin synthase subfamily. ClsB sub-subfamily.</text>
</comment>
<keyword evidence="1" id="KW-1208">Phospholipid metabolism</keyword>
<dbReference type="PROSITE" id="PS50035">
    <property type="entry name" value="PLD"/>
    <property type="match status" value="2"/>
</dbReference>
<dbReference type="InterPro" id="IPR025202">
    <property type="entry name" value="PLD-like_dom"/>
</dbReference>
<comment type="caution">
    <text evidence="3">The sequence shown here is derived from an EMBL/GenBank/DDBJ whole genome shotgun (WGS) entry which is preliminary data.</text>
</comment>
<dbReference type="CDD" id="cd09159">
    <property type="entry name" value="PLDc_ybhO_like_2"/>
    <property type="match status" value="1"/>
</dbReference>
<keyword evidence="1" id="KW-0808">Transferase</keyword>
<feature type="active site" evidence="1">
    <location>
        <position position="300"/>
    </location>
</feature>
<dbReference type="PANTHER" id="PTHR21248">
    <property type="entry name" value="CARDIOLIPIN SYNTHASE"/>
    <property type="match status" value="1"/>
</dbReference>
<evidence type="ECO:0000313" key="3">
    <source>
        <dbReference type="EMBL" id="MQM30264.1"/>
    </source>
</evidence>
<dbReference type="CDD" id="cd09110">
    <property type="entry name" value="PLDc_CLS_1"/>
    <property type="match status" value="1"/>
</dbReference>
<feature type="domain" description="PLD phosphodiesterase" evidence="2">
    <location>
        <begin position="108"/>
        <end position="135"/>
    </location>
</feature>
<reference evidence="3 4" key="1">
    <citation type="submission" date="2017-09" db="EMBL/GenBank/DDBJ databases">
        <title>Metagenomic Analysis Reveals Denitrifying Candidatus Accumulibacter and Flanking Population as a Source of N2O.</title>
        <authorList>
            <person name="Gao H."/>
            <person name="Mao Y."/>
            <person name="Zhao X."/>
            <person name="Liu W.-T."/>
            <person name="Zhang T."/>
            <person name="Wells G."/>
        </authorList>
    </citation>
    <scope>NUCLEOTIDE SEQUENCE [LARGE SCALE GENOMIC DNA]</scope>
    <source>
        <strain evidence="3">CANDO_2_IC</strain>
    </source>
</reference>
<dbReference type="GO" id="GO:0008808">
    <property type="term" value="F:cardiolipin synthase activity"/>
    <property type="evidence" value="ECO:0007669"/>
    <property type="project" value="InterPro"/>
</dbReference>
<feature type="active site" evidence="1">
    <location>
        <position position="293"/>
    </location>
</feature>
<dbReference type="Proteomes" id="UP000342300">
    <property type="component" value="Unassembled WGS sequence"/>
</dbReference>
<evidence type="ECO:0000313" key="4">
    <source>
        <dbReference type="Proteomes" id="UP000342300"/>
    </source>
</evidence>
<feature type="domain" description="PLD phosphodiesterase" evidence="2">
    <location>
        <begin position="288"/>
        <end position="315"/>
    </location>
</feature>
<proteinExistence type="inferred from homology"/>
<dbReference type="Gene3D" id="3.30.870.10">
    <property type="entry name" value="Endonuclease Chain A"/>
    <property type="match status" value="2"/>
</dbReference>
<feature type="active site" evidence="1">
    <location>
        <position position="115"/>
    </location>
</feature>
<keyword evidence="1" id="KW-0444">Lipid biosynthesis</keyword>
<feature type="active site" evidence="1">
    <location>
        <position position="113"/>
    </location>
</feature>
<dbReference type="GO" id="GO:0005886">
    <property type="term" value="C:plasma membrane"/>
    <property type="evidence" value="ECO:0007669"/>
    <property type="project" value="UniProtKB-SubCell"/>
</dbReference>
<dbReference type="SMART" id="SM00155">
    <property type="entry name" value="PLDc"/>
    <property type="match status" value="2"/>
</dbReference>
<dbReference type="SUPFAM" id="SSF56024">
    <property type="entry name" value="Phospholipase D/nuclease"/>
    <property type="match status" value="2"/>
</dbReference>